<evidence type="ECO:0000313" key="3">
    <source>
        <dbReference type="EMBL" id="QLG27207.1"/>
    </source>
</evidence>
<feature type="compositionally biased region" description="Gly residues" evidence="1">
    <location>
        <begin position="49"/>
        <end position="63"/>
    </location>
</feature>
<accession>A0A7D5GKD6</accession>
<protein>
    <recommendedName>
        <fullName evidence="2">Intracellular proteinase inhibitor BsuPI domain-containing protein</fullName>
    </recommendedName>
</protein>
<dbReference type="Pfam" id="PF12690">
    <property type="entry name" value="BsuPI"/>
    <property type="match status" value="2"/>
</dbReference>
<evidence type="ECO:0000256" key="1">
    <source>
        <dbReference type="SAM" id="MobiDB-lite"/>
    </source>
</evidence>
<dbReference type="InterPro" id="IPR038144">
    <property type="entry name" value="IPI"/>
</dbReference>
<feature type="domain" description="Intracellular proteinase inhibitor BsuPI" evidence="2">
    <location>
        <begin position="2"/>
        <end position="47"/>
    </location>
</feature>
<dbReference type="OrthoDB" id="311964at2157"/>
<gene>
    <name evidence="3" type="ORF">HUG10_06475</name>
</gene>
<dbReference type="AlphaFoldDB" id="A0A7D5GKD6"/>
<reference evidence="3 4" key="1">
    <citation type="submission" date="2020-07" db="EMBL/GenBank/DDBJ databases">
        <title>Gai3-2, isolated from salt lake.</title>
        <authorList>
            <person name="Cui H."/>
            <person name="Shi X."/>
        </authorList>
    </citation>
    <scope>NUCLEOTIDE SEQUENCE [LARGE SCALE GENOMIC DNA]</scope>
    <source>
        <strain evidence="3 4">Gai3-2</strain>
    </source>
</reference>
<dbReference type="Gene3D" id="2.60.40.2360">
    <property type="entry name" value="Intracellular proteinase inhibitor BsuPI"/>
    <property type="match status" value="1"/>
</dbReference>
<keyword evidence="4" id="KW-1185">Reference proteome</keyword>
<name>A0A7D5GKD6_9EURY</name>
<proteinExistence type="predicted"/>
<dbReference type="Proteomes" id="UP000509750">
    <property type="component" value="Chromosome"/>
</dbReference>
<dbReference type="RefSeq" id="WP_179168782.1">
    <property type="nucleotide sequence ID" value="NZ_CP058529.1"/>
</dbReference>
<dbReference type="EMBL" id="CP058529">
    <property type="protein sequence ID" value="QLG27207.1"/>
    <property type="molecule type" value="Genomic_DNA"/>
</dbReference>
<sequence length="134" mass="14106">MLEATLTVAPTPEGFDLTLAVENVGSDRVTLAFRDGQRAEFVADRTGSENGGTGAGTEGNGRGAGDEEAVWHWSEGRMFTMALGAEELGPGESVTETATWSDPAPGEYAVRAWLTTEDDGVRRESEAETVVVVG</sequence>
<dbReference type="KEGG" id="halg:HUG10_06475"/>
<feature type="region of interest" description="Disordered" evidence="1">
    <location>
        <begin position="41"/>
        <end position="66"/>
    </location>
</feature>
<dbReference type="InterPro" id="IPR020481">
    <property type="entry name" value="Intracell_prot_inh_BsuPI"/>
</dbReference>
<evidence type="ECO:0000259" key="2">
    <source>
        <dbReference type="Pfam" id="PF12690"/>
    </source>
</evidence>
<dbReference type="GeneID" id="56028462"/>
<evidence type="ECO:0000313" key="4">
    <source>
        <dbReference type="Proteomes" id="UP000509750"/>
    </source>
</evidence>
<organism evidence="3 4">
    <name type="scientific">Halorarum halophilum</name>
    <dbReference type="NCBI Taxonomy" id="2743090"/>
    <lineage>
        <taxon>Archaea</taxon>
        <taxon>Methanobacteriati</taxon>
        <taxon>Methanobacteriota</taxon>
        <taxon>Stenosarchaea group</taxon>
        <taxon>Halobacteria</taxon>
        <taxon>Halobacteriales</taxon>
        <taxon>Haloferacaceae</taxon>
        <taxon>Halorarum</taxon>
    </lineage>
</organism>
<feature type="domain" description="Intracellular proteinase inhibitor BsuPI" evidence="2">
    <location>
        <begin position="66"/>
        <end position="117"/>
    </location>
</feature>